<evidence type="ECO:0000256" key="2">
    <source>
        <dbReference type="SAM" id="SignalP"/>
    </source>
</evidence>
<evidence type="ECO:0000256" key="1">
    <source>
        <dbReference type="SAM" id="MobiDB-lite"/>
    </source>
</evidence>
<proteinExistence type="predicted"/>
<name>N4VK71_COLOR</name>
<reference evidence="4" key="1">
    <citation type="journal article" date="2013" name="New Phytol.">
        <title>Comparative genomic and transcriptomic analyses reveal the hemibiotrophic stage shift of Colletotrichum fungi.</title>
        <authorList>
            <person name="Gan P."/>
            <person name="Ikeda K."/>
            <person name="Irieda H."/>
            <person name="Narusaka M."/>
            <person name="O'Connell R.J."/>
            <person name="Narusaka Y."/>
            <person name="Takano Y."/>
            <person name="Kubo Y."/>
            <person name="Shirasu K."/>
        </authorList>
    </citation>
    <scope>NUCLEOTIDE SEQUENCE [LARGE SCALE GENOMIC DNA]</scope>
    <source>
        <strain evidence="4">104-T / ATCC 96160 / CBS 514.97 / LARS 414 / MAFF 240422</strain>
    </source>
</reference>
<accession>N4VK71</accession>
<keyword evidence="4" id="KW-1185">Reference proteome</keyword>
<protein>
    <recommendedName>
        <fullName evidence="5">GPI anchored serine-rich protein</fullName>
    </recommendedName>
</protein>
<sequence length="165" mass="16322">MRFTTVFALMAASVAVAQSADETTTTLTSTTTKVVTITKCNPTNTACPLYTPTSTILPTFSSTTSIIVPTTSSSSSSSSSSYSSSSSSSSFSSSHFYPAANSTAFAGPTASAPWTTKSGTPIKTADAPGATTGAASPSSAPNAGSGLFVQTGLMAAVVGFAVALN</sequence>
<reference evidence="4" key="2">
    <citation type="journal article" date="2019" name="Mol. Plant Microbe Interact.">
        <title>Genome sequence resources for four phytopathogenic fungi from the Colletotrichum orbiculare species complex.</title>
        <authorList>
            <person name="Gan P."/>
            <person name="Tsushima A."/>
            <person name="Narusaka M."/>
            <person name="Narusaka Y."/>
            <person name="Takano Y."/>
            <person name="Kubo Y."/>
            <person name="Shirasu K."/>
        </authorList>
    </citation>
    <scope>GENOME REANNOTATION</scope>
    <source>
        <strain evidence="4">104-T / ATCC 96160 / CBS 514.97 / LARS 414 / MAFF 240422</strain>
    </source>
</reference>
<dbReference type="eggNOG" id="ENOG502RN1I">
    <property type="taxonomic scope" value="Eukaryota"/>
</dbReference>
<evidence type="ECO:0000313" key="3">
    <source>
        <dbReference type="EMBL" id="TDZ24988.1"/>
    </source>
</evidence>
<dbReference type="AlphaFoldDB" id="N4VK71"/>
<dbReference type="EMBL" id="AMCV02000003">
    <property type="protein sequence ID" value="TDZ24988.1"/>
    <property type="molecule type" value="Genomic_DNA"/>
</dbReference>
<feature type="compositionally biased region" description="Low complexity" evidence="1">
    <location>
        <begin position="68"/>
        <end position="94"/>
    </location>
</feature>
<gene>
    <name evidence="3" type="ORF">Cob_v002159</name>
</gene>
<evidence type="ECO:0000313" key="4">
    <source>
        <dbReference type="Proteomes" id="UP000014480"/>
    </source>
</evidence>
<keyword evidence="2" id="KW-0732">Signal</keyword>
<feature type="chain" id="PRO_5043904365" description="GPI anchored serine-rich protein" evidence="2">
    <location>
        <begin position="20"/>
        <end position="165"/>
    </location>
</feature>
<feature type="compositionally biased region" description="Low complexity" evidence="1">
    <location>
        <begin position="124"/>
        <end position="141"/>
    </location>
</feature>
<feature type="region of interest" description="Disordered" evidence="1">
    <location>
        <begin position="68"/>
        <end position="95"/>
    </location>
</feature>
<dbReference type="Proteomes" id="UP000014480">
    <property type="component" value="Unassembled WGS sequence"/>
</dbReference>
<evidence type="ECO:0008006" key="5">
    <source>
        <dbReference type="Google" id="ProtNLM"/>
    </source>
</evidence>
<feature type="signal peptide" evidence="2">
    <location>
        <begin position="1"/>
        <end position="19"/>
    </location>
</feature>
<feature type="region of interest" description="Disordered" evidence="1">
    <location>
        <begin position="107"/>
        <end position="141"/>
    </location>
</feature>
<dbReference type="HOGENOM" id="CLU_142361_0_0_1"/>
<comment type="caution">
    <text evidence="3">The sequence shown here is derived from an EMBL/GenBank/DDBJ whole genome shotgun (WGS) entry which is preliminary data.</text>
</comment>
<feature type="compositionally biased region" description="Polar residues" evidence="1">
    <location>
        <begin position="112"/>
        <end position="121"/>
    </location>
</feature>
<organism evidence="3 4">
    <name type="scientific">Colletotrichum orbiculare (strain 104-T / ATCC 96160 / CBS 514.97 / LARS 414 / MAFF 240422)</name>
    <name type="common">Cucumber anthracnose fungus</name>
    <name type="synonym">Colletotrichum lagenarium</name>
    <dbReference type="NCBI Taxonomy" id="1213857"/>
    <lineage>
        <taxon>Eukaryota</taxon>
        <taxon>Fungi</taxon>
        <taxon>Dikarya</taxon>
        <taxon>Ascomycota</taxon>
        <taxon>Pezizomycotina</taxon>
        <taxon>Sordariomycetes</taxon>
        <taxon>Hypocreomycetidae</taxon>
        <taxon>Glomerellales</taxon>
        <taxon>Glomerellaceae</taxon>
        <taxon>Colletotrichum</taxon>
        <taxon>Colletotrichum orbiculare species complex</taxon>
    </lineage>
</organism>